<organism evidence="5 6">
    <name type="scientific">Lentinula aciculospora</name>
    <dbReference type="NCBI Taxonomy" id="153920"/>
    <lineage>
        <taxon>Eukaryota</taxon>
        <taxon>Fungi</taxon>
        <taxon>Dikarya</taxon>
        <taxon>Basidiomycota</taxon>
        <taxon>Agaricomycotina</taxon>
        <taxon>Agaricomycetes</taxon>
        <taxon>Agaricomycetidae</taxon>
        <taxon>Agaricales</taxon>
        <taxon>Marasmiineae</taxon>
        <taxon>Omphalotaceae</taxon>
        <taxon>Lentinula</taxon>
    </lineage>
</organism>
<evidence type="ECO:0000256" key="3">
    <source>
        <dbReference type="RuleBase" id="RU368013"/>
    </source>
</evidence>
<dbReference type="GO" id="GO:0005737">
    <property type="term" value="C:cytoplasm"/>
    <property type="evidence" value="ECO:0007669"/>
    <property type="project" value="UniProtKB-SubCell"/>
</dbReference>
<dbReference type="EMBL" id="JAOTPV010000003">
    <property type="protein sequence ID" value="KAJ4486034.1"/>
    <property type="molecule type" value="Genomic_DNA"/>
</dbReference>
<comment type="subunit">
    <text evidence="3">Binds the proteasome.</text>
</comment>
<dbReference type="Pfam" id="PF08559">
    <property type="entry name" value="Cut8"/>
    <property type="match status" value="1"/>
</dbReference>
<keyword evidence="6" id="KW-1185">Reference proteome</keyword>
<evidence type="ECO:0000313" key="5">
    <source>
        <dbReference type="EMBL" id="KAJ4486034.1"/>
    </source>
</evidence>
<comment type="subcellular location">
    <subcellularLocation>
        <location evidence="3">Cytoplasm</location>
    </subcellularLocation>
    <subcellularLocation>
        <location evidence="3">Nucleus</location>
    </subcellularLocation>
</comment>
<dbReference type="PANTHER" id="PTHR28032:SF1">
    <property type="entry name" value="FI02826P"/>
    <property type="match status" value="1"/>
</dbReference>
<keyword evidence="3" id="KW-0963">Cytoplasm</keyword>
<protein>
    <recommendedName>
        <fullName evidence="3">Tethering factor for nuclear proteasome STS1</fullName>
    </recommendedName>
</protein>
<accession>A0A9W9DUQ1</accession>
<reference evidence="5" key="1">
    <citation type="submission" date="2022-08" db="EMBL/GenBank/DDBJ databases">
        <title>A Global Phylogenomic Analysis of the Shiitake Genus Lentinula.</title>
        <authorList>
            <consortium name="DOE Joint Genome Institute"/>
            <person name="Sierra-Patev S."/>
            <person name="Min B."/>
            <person name="Naranjo-Ortiz M."/>
            <person name="Looney B."/>
            <person name="Konkel Z."/>
            <person name="Slot J.C."/>
            <person name="Sakamoto Y."/>
            <person name="Steenwyk J.L."/>
            <person name="Rokas A."/>
            <person name="Carro J."/>
            <person name="Camarero S."/>
            <person name="Ferreira P."/>
            <person name="Molpeceres G."/>
            <person name="Ruiz-Duenas F.J."/>
            <person name="Serrano A."/>
            <person name="Henrissat B."/>
            <person name="Drula E."/>
            <person name="Hughes K.W."/>
            <person name="Mata J.L."/>
            <person name="Ishikawa N.K."/>
            <person name="Vargas-Isla R."/>
            <person name="Ushijima S."/>
            <person name="Smith C.A."/>
            <person name="Ahrendt S."/>
            <person name="Andreopoulos W."/>
            <person name="He G."/>
            <person name="Labutti K."/>
            <person name="Lipzen A."/>
            <person name="Ng V."/>
            <person name="Riley R."/>
            <person name="Sandor L."/>
            <person name="Barry K."/>
            <person name="Martinez A.T."/>
            <person name="Xiao Y."/>
            <person name="Gibbons J.G."/>
            <person name="Terashima K."/>
            <person name="Grigoriev I.V."/>
            <person name="Hibbett D.S."/>
        </authorList>
    </citation>
    <scope>NUCLEOTIDE SEQUENCE</scope>
    <source>
        <strain evidence="5">JLM2183</strain>
    </source>
</reference>
<evidence type="ECO:0000256" key="4">
    <source>
        <dbReference type="SAM" id="MobiDB-lite"/>
    </source>
</evidence>
<feature type="compositionally biased region" description="Basic and acidic residues" evidence="4">
    <location>
        <begin position="112"/>
        <end position="127"/>
    </location>
</feature>
<dbReference type="InterPro" id="IPR013868">
    <property type="entry name" value="Cut8/Sts1_fam"/>
</dbReference>
<dbReference type="Gene3D" id="1.20.58.1590">
    <property type="entry name" value="Tethering factor for nuclear proteasome Cut8/Sts1"/>
    <property type="match status" value="1"/>
</dbReference>
<dbReference type="GO" id="GO:0031144">
    <property type="term" value="P:proteasome localization"/>
    <property type="evidence" value="ECO:0007669"/>
    <property type="project" value="UniProtKB-UniRule"/>
</dbReference>
<dbReference type="GO" id="GO:0015031">
    <property type="term" value="P:protein transport"/>
    <property type="evidence" value="ECO:0007669"/>
    <property type="project" value="UniProtKB-UniRule"/>
</dbReference>
<gene>
    <name evidence="5" type="ORF">J3R30DRAFT_1440778</name>
</gene>
<keyword evidence="3" id="KW-0653">Protein transport</keyword>
<dbReference type="OrthoDB" id="10061064at2759"/>
<evidence type="ECO:0000256" key="1">
    <source>
        <dbReference type="ARBA" id="ARBA00006199"/>
    </source>
</evidence>
<sequence length="371" mass="40797">MAHVQLSPSIGFHPHSSKDAPGFGFGLGLGNMSSQSWATSPLHSTQSSSINQLASTSLFTNTTHRAQKRRHEPEESENYRQDEVMDRSPTPERLKRAAPKRLRTVPSSDSATSKEDGTSSDPKRVPEDKDIDIGVLLATLPPQSLLPILTSLIKSQPSLKSAILPLIPRPTVETATQALAESSKKLREAYPYSNSHSFSTFTSSGLGFGFAAGSGSSAMRDSYIQSRLRPHISEFVSTFTSYLPYFSYTSASSQSTSSNPTKPHPTEVFFFLSSLTGHVLSQPRLAQNDMEPLLLLRLSEEWNAWVSRVDAAVNQEGGMFGSDTVHGWIQCLDEFAAKDSQIGHVMRIVRDQWIARVGWLVGRTNQQPMES</sequence>
<keyword evidence="2 3" id="KW-0539">Nucleus</keyword>
<evidence type="ECO:0000313" key="6">
    <source>
        <dbReference type="Proteomes" id="UP001150266"/>
    </source>
</evidence>
<keyword evidence="3" id="KW-0813">Transport</keyword>
<comment type="caution">
    <text evidence="5">The sequence shown here is derived from an EMBL/GenBank/DDBJ whole genome shotgun (WGS) entry which is preliminary data.</text>
</comment>
<feature type="compositionally biased region" description="Basic and acidic residues" evidence="4">
    <location>
        <begin position="71"/>
        <end position="95"/>
    </location>
</feature>
<dbReference type="GO" id="GO:0070628">
    <property type="term" value="F:proteasome binding"/>
    <property type="evidence" value="ECO:0007669"/>
    <property type="project" value="TreeGrafter"/>
</dbReference>
<proteinExistence type="inferred from homology"/>
<dbReference type="GO" id="GO:0071630">
    <property type="term" value="P:nuclear protein quality control by the ubiquitin-proteasome system"/>
    <property type="evidence" value="ECO:0007669"/>
    <property type="project" value="UniProtKB-UniRule"/>
</dbReference>
<dbReference type="GO" id="GO:0031965">
    <property type="term" value="C:nuclear membrane"/>
    <property type="evidence" value="ECO:0007669"/>
    <property type="project" value="TreeGrafter"/>
</dbReference>
<dbReference type="AlphaFoldDB" id="A0A9W9DUQ1"/>
<evidence type="ECO:0000256" key="2">
    <source>
        <dbReference type="ARBA" id="ARBA00023242"/>
    </source>
</evidence>
<feature type="region of interest" description="Disordered" evidence="4">
    <location>
        <begin position="63"/>
        <end position="127"/>
    </location>
</feature>
<dbReference type="Proteomes" id="UP001150266">
    <property type="component" value="Unassembled WGS sequence"/>
</dbReference>
<dbReference type="InterPro" id="IPR038422">
    <property type="entry name" value="Cut8/Sts1_sf"/>
</dbReference>
<comment type="similarity">
    <text evidence="1 3">Belongs to the cut8/STS1 family.</text>
</comment>
<name>A0A9W9DUQ1_9AGAR</name>
<comment type="function">
    <text evidence="3">Involved in ubiquitin-mediated protein degradation. Regulatory factor in the ubiquitin/proteasome pathway that controls the turnover of proteasome substrates. Targets proteasomes to the nucleus and facilitates the degradation of nuclear proteins.</text>
</comment>
<dbReference type="PANTHER" id="PTHR28032">
    <property type="entry name" value="FI02826P"/>
    <property type="match status" value="1"/>
</dbReference>